<evidence type="ECO:0000259" key="2">
    <source>
        <dbReference type="PROSITE" id="PS50053"/>
    </source>
</evidence>
<dbReference type="PROSITE" id="PS50053">
    <property type="entry name" value="UBIQUITIN_2"/>
    <property type="match status" value="1"/>
</dbReference>
<dbReference type="Proteomes" id="UP000046395">
    <property type="component" value="Unassembled WGS sequence"/>
</dbReference>
<dbReference type="InterPro" id="IPR000626">
    <property type="entry name" value="Ubiquitin-like_dom"/>
</dbReference>
<evidence type="ECO:0000313" key="3">
    <source>
        <dbReference type="Proteomes" id="UP000046395"/>
    </source>
</evidence>
<sequence length="122" mass="13326">MEIFLEVQRQQLHVFVVMAENHTVSQLKEKLTSLFSVNPDDMRLHAGGNILDDSQMLKDAGFMKGTCEASHPGVVGLSLRSSDGQWEELSITPVSDPPPLPDVLQRSHIDSAATRANDSGTV</sequence>
<name>A0A5S6QPT7_TRIMR</name>
<feature type="domain" description="Ubiquitin-like" evidence="2">
    <location>
        <begin position="1"/>
        <end position="66"/>
    </location>
</feature>
<organism evidence="3 4">
    <name type="scientific">Trichuris muris</name>
    <name type="common">Mouse whipworm</name>
    <dbReference type="NCBI Taxonomy" id="70415"/>
    <lineage>
        <taxon>Eukaryota</taxon>
        <taxon>Metazoa</taxon>
        <taxon>Ecdysozoa</taxon>
        <taxon>Nematoda</taxon>
        <taxon>Enoplea</taxon>
        <taxon>Dorylaimia</taxon>
        <taxon>Trichinellida</taxon>
        <taxon>Trichuridae</taxon>
        <taxon>Trichuris</taxon>
    </lineage>
</organism>
<dbReference type="WBParaSite" id="TMUE_2000009193.1">
    <property type="protein sequence ID" value="TMUE_2000009193.1"/>
    <property type="gene ID" value="WBGene00286319"/>
</dbReference>
<dbReference type="InterPro" id="IPR039049">
    <property type="entry name" value="ELOB"/>
</dbReference>
<evidence type="ECO:0000313" key="4">
    <source>
        <dbReference type="WBParaSite" id="TMUE_2000009193.1"/>
    </source>
</evidence>
<proteinExistence type="predicted"/>
<keyword evidence="3" id="KW-1185">Reference proteome</keyword>
<accession>A0A5S6QPT7</accession>
<dbReference type="Pfam" id="PF00240">
    <property type="entry name" value="ubiquitin"/>
    <property type="match status" value="1"/>
</dbReference>
<dbReference type="SUPFAM" id="SSF54236">
    <property type="entry name" value="Ubiquitin-like"/>
    <property type="match status" value="1"/>
</dbReference>
<dbReference type="GO" id="GO:0030891">
    <property type="term" value="C:VCB complex"/>
    <property type="evidence" value="ECO:0007669"/>
    <property type="project" value="InterPro"/>
</dbReference>
<reference evidence="4" key="1">
    <citation type="submission" date="2019-12" db="UniProtKB">
        <authorList>
            <consortium name="WormBaseParasite"/>
        </authorList>
    </citation>
    <scope>IDENTIFICATION</scope>
</reference>
<dbReference type="STRING" id="70415.A0A5S6QPT7"/>
<dbReference type="AlphaFoldDB" id="A0A5S6QPT7"/>
<dbReference type="GO" id="GO:0006368">
    <property type="term" value="P:transcription elongation by RNA polymerase II"/>
    <property type="evidence" value="ECO:0007669"/>
    <property type="project" value="InterPro"/>
</dbReference>
<evidence type="ECO:0000256" key="1">
    <source>
        <dbReference type="SAM" id="MobiDB-lite"/>
    </source>
</evidence>
<feature type="region of interest" description="Disordered" evidence="1">
    <location>
        <begin position="89"/>
        <end position="122"/>
    </location>
</feature>
<protein>
    <submittedName>
        <fullName evidence="4">Ubiquitin-like domain-containing protein</fullName>
    </submittedName>
</protein>
<dbReference type="Gene3D" id="3.10.20.90">
    <property type="entry name" value="Phosphatidylinositol 3-kinase Catalytic Subunit, Chain A, domain 1"/>
    <property type="match status" value="1"/>
</dbReference>
<dbReference type="GO" id="GO:0070449">
    <property type="term" value="C:elongin complex"/>
    <property type="evidence" value="ECO:0007669"/>
    <property type="project" value="InterPro"/>
</dbReference>
<dbReference type="PANTHER" id="PTHR13248">
    <property type="entry name" value="TRANSCRIPTION ELONGATION FACTOR B POLYPEPTIDE 2"/>
    <property type="match status" value="1"/>
</dbReference>
<dbReference type="InterPro" id="IPR029071">
    <property type="entry name" value="Ubiquitin-like_domsf"/>
</dbReference>
<dbReference type="PANTHER" id="PTHR13248:SF4">
    <property type="entry name" value="ELONGIN B"/>
    <property type="match status" value="1"/>
</dbReference>